<gene>
    <name evidence="2" type="ORF">FE810_09130</name>
</gene>
<reference evidence="2 3" key="1">
    <citation type="submission" date="2019-05" db="EMBL/GenBank/DDBJ databases">
        <title>Genome sequences of Thalassotalea litorea 1K03283.</title>
        <authorList>
            <person name="Zhang D."/>
        </authorList>
    </citation>
    <scope>NUCLEOTIDE SEQUENCE [LARGE SCALE GENOMIC DNA]</scope>
    <source>
        <strain evidence="2 3">MCCC 1K03283</strain>
    </source>
</reference>
<dbReference type="Proteomes" id="UP000307790">
    <property type="component" value="Unassembled WGS sequence"/>
</dbReference>
<organism evidence="2 3">
    <name type="scientific">Thalassotalea litorea</name>
    <dbReference type="NCBI Taxonomy" id="2020715"/>
    <lineage>
        <taxon>Bacteria</taxon>
        <taxon>Pseudomonadati</taxon>
        <taxon>Pseudomonadota</taxon>
        <taxon>Gammaproteobacteria</taxon>
        <taxon>Alteromonadales</taxon>
        <taxon>Colwelliaceae</taxon>
        <taxon>Thalassotalea</taxon>
    </lineage>
</organism>
<dbReference type="InterPro" id="IPR003647">
    <property type="entry name" value="Intron_nuc_1_rpt"/>
</dbReference>
<feature type="domain" description="Treble clef zinc finger" evidence="1">
    <location>
        <begin position="154"/>
        <end position="209"/>
    </location>
</feature>
<feature type="domain" description="Treble clef zinc finger" evidence="1">
    <location>
        <begin position="13"/>
        <end position="68"/>
    </location>
</feature>
<evidence type="ECO:0000259" key="1">
    <source>
        <dbReference type="Pfam" id="PF14311"/>
    </source>
</evidence>
<dbReference type="Gene3D" id="3.40.960.10">
    <property type="entry name" value="VSR Endonuclease"/>
    <property type="match status" value="1"/>
</dbReference>
<dbReference type="Pfam" id="PF14311">
    <property type="entry name" value="DUF4379"/>
    <property type="match status" value="5"/>
</dbReference>
<dbReference type="Gene3D" id="1.10.10.10">
    <property type="entry name" value="Winged helix-like DNA-binding domain superfamily/Winged helix DNA-binding domain"/>
    <property type="match status" value="1"/>
</dbReference>
<feature type="domain" description="Treble clef zinc finger" evidence="1">
    <location>
        <begin position="87"/>
        <end position="138"/>
    </location>
</feature>
<evidence type="ECO:0000313" key="3">
    <source>
        <dbReference type="Proteomes" id="UP000307790"/>
    </source>
</evidence>
<dbReference type="InterPro" id="IPR025487">
    <property type="entry name" value="DUF4379"/>
</dbReference>
<dbReference type="SUPFAM" id="SSF64496">
    <property type="entry name" value="DNA-binding domain of intron-encoded endonucleases"/>
    <property type="match status" value="1"/>
</dbReference>
<dbReference type="PANTHER" id="PTHR37317">
    <property type="entry name" value="BLR8090 PROTEIN"/>
    <property type="match status" value="1"/>
</dbReference>
<sequence>MKAKRYLIDEIELMKEWDFEENHQLNPAELVIGSNKQASWICYLCNNKWKTAIYHRTVKKTRCRNCSASRRLSFNEEDSIANTHPVIARDWDPDGNGRLLPNMFAKGARYQANWRCHECGNKIKKSIKSYIGCNDCKSAKQLESCNLELEYPDISREWDNKKNGAICPSDVKPQSNKYAWWVCLTCSHSWSAKINNRVNGRGCPSCANKVVVVGKNDLVTTHPHLAKEWHPIKNELTTNDVTYGSGKKVWWLCPHRHEYQATILHRAHGTECPKCNDGRQTSFAEQATYFYIKKLYPDALNRYTADFLERMELDIYIPSIKLAIEYDGEAWHKKYTRKREERKYQICKQQGIKLIRLREKMPEFPSNIADRMFGMDRLYEPKNLEEVLDELLRHINYSSTWLLRCPVDIDIERDRPEILQYKTDLKTKSLKYLYPEIAKEWHPTKNGKQQPEHFQRGTDFKAWWECSNCRNVYKASISKRTSGTGCPLCGIEKATRAKCKAVNMVDPDSGKVLRTFISISDASRKLNINSSNISMVCKGQRPKAGGYFWAYYQSKENED</sequence>
<dbReference type="AlphaFoldDB" id="A0A5R9IKG4"/>
<feature type="domain" description="Treble clef zinc finger" evidence="1">
    <location>
        <begin position="437"/>
        <end position="489"/>
    </location>
</feature>
<dbReference type="OrthoDB" id="3196679at2"/>
<keyword evidence="3" id="KW-1185">Reference proteome</keyword>
<proteinExistence type="predicted"/>
<feature type="domain" description="Treble clef zinc finger" evidence="1">
    <location>
        <begin position="225"/>
        <end position="276"/>
    </location>
</feature>
<dbReference type="InterPro" id="IPR036388">
    <property type="entry name" value="WH-like_DNA-bd_sf"/>
</dbReference>
<name>A0A5R9IKG4_9GAMM</name>
<dbReference type="EMBL" id="VCBC01000008">
    <property type="protein sequence ID" value="TLU65079.1"/>
    <property type="molecule type" value="Genomic_DNA"/>
</dbReference>
<accession>A0A5R9IKG4</accession>
<evidence type="ECO:0000313" key="2">
    <source>
        <dbReference type="EMBL" id="TLU65079.1"/>
    </source>
</evidence>
<dbReference type="RefSeq" id="WP_138319749.1">
    <property type="nucleotide sequence ID" value="NZ_VCBC01000008.1"/>
</dbReference>
<dbReference type="SMART" id="SM00497">
    <property type="entry name" value="IENR1"/>
    <property type="match status" value="1"/>
</dbReference>
<protein>
    <recommendedName>
        <fullName evidence="1">Treble clef zinc finger domain-containing protein</fullName>
    </recommendedName>
</protein>
<comment type="caution">
    <text evidence="2">The sequence shown here is derived from an EMBL/GenBank/DDBJ whole genome shotgun (WGS) entry which is preliminary data.</text>
</comment>
<dbReference type="PANTHER" id="PTHR37317:SF1">
    <property type="entry name" value="ZINC-RIBBON DOMAIN-CONTAINING PROTEIN-RELATED"/>
    <property type="match status" value="1"/>
</dbReference>